<dbReference type="EMBL" id="CP003600">
    <property type="protein sequence ID" value="AFY95852.1"/>
    <property type="molecule type" value="Genomic_DNA"/>
</dbReference>
<keyword evidence="2" id="KW-1185">Reference proteome</keyword>
<evidence type="ECO:0000313" key="2">
    <source>
        <dbReference type="Proteomes" id="UP000010366"/>
    </source>
</evidence>
<dbReference type="AlphaFoldDB" id="K9UL91"/>
<sequence>MTTVIKFDKLTQIERLNRAIAISQFIMLLMTTVIKFNKLTQVDRLERAIAISQFG</sequence>
<protein>
    <submittedName>
        <fullName evidence="1">Uncharacterized protein</fullName>
    </submittedName>
</protein>
<evidence type="ECO:0000313" key="1">
    <source>
        <dbReference type="EMBL" id="AFY95852.1"/>
    </source>
</evidence>
<dbReference type="STRING" id="1173020.Cha6605_4944"/>
<dbReference type="Proteomes" id="UP000010366">
    <property type="component" value="Chromosome"/>
</dbReference>
<reference evidence="1 2" key="1">
    <citation type="submission" date="2012-05" db="EMBL/GenBank/DDBJ databases">
        <title>Finished chromosome of genome of Chamaesiphon sp. PCC 6605.</title>
        <authorList>
            <consortium name="US DOE Joint Genome Institute"/>
            <person name="Gugger M."/>
            <person name="Coursin T."/>
            <person name="Rippka R."/>
            <person name="Tandeau De Marsac N."/>
            <person name="Huntemann M."/>
            <person name="Wei C.-L."/>
            <person name="Han J."/>
            <person name="Detter J.C."/>
            <person name="Han C."/>
            <person name="Tapia R."/>
            <person name="Chen A."/>
            <person name="Kyrpides N."/>
            <person name="Mavromatis K."/>
            <person name="Markowitz V."/>
            <person name="Szeto E."/>
            <person name="Ivanova N."/>
            <person name="Pagani I."/>
            <person name="Pati A."/>
            <person name="Goodwin L."/>
            <person name="Nordberg H.P."/>
            <person name="Cantor M.N."/>
            <person name="Hua S.X."/>
            <person name="Woyke T."/>
            <person name="Kerfeld C.A."/>
        </authorList>
    </citation>
    <scope>NUCLEOTIDE SEQUENCE [LARGE SCALE GENOMIC DNA]</scope>
    <source>
        <strain evidence="2">ATCC 27169 / PCC 6605</strain>
    </source>
</reference>
<proteinExistence type="predicted"/>
<accession>K9UL91</accession>
<gene>
    <name evidence="1" type="ORF">Cha6605_4944</name>
</gene>
<dbReference type="KEGG" id="cmp:Cha6605_4944"/>
<name>K9UL91_CHAP6</name>
<dbReference type="HOGENOM" id="CLU_3023672_0_0_3"/>
<organism evidence="1 2">
    <name type="scientific">Chamaesiphon minutus (strain ATCC 27169 / PCC 6605)</name>
    <dbReference type="NCBI Taxonomy" id="1173020"/>
    <lineage>
        <taxon>Bacteria</taxon>
        <taxon>Bacillati</taxon>
        <taxon>Cyanobacteriota</taxon>
        <taxon>Cyanophyceae</taxon>
        <taxon>Gomontiellales</taxon>
        <taxon>Chamaesiphonaceae</taxon>
        <taxon>Chamaesiphon</taxon>
    </lineage>
</organism>
<dbReference type="RefSeq" id="WP_015161941.1">
    <property type="nucleotide sequence ID" value="NC_019697.1"/>
</dbReference>